<dbReference type="RefSeq" id="WP_066128512.1">
    <property type="nucleotide sequence ID" value="NZ_FKIF01000006.1"/>
</dbReference>
<dbReference type="PANTHER" id="PTHR11527">
    <property type="entry name" value="HEAT-SHOCK PROTEIN 20 FAMILY MEMBER"/>
    <property type="match status" value="1"/>
</dbReference>
<dbReference type="PROSITE" id="PS51203">
    <property type="entry name" value="CS"/>
    <property type="match status" value="1"/>
</dbReference>
<evidence type="ECO:0000313" key="6">
    <source>
        <dbReference type="Proteomes" id="UP000076848"/>
    </source>
</evidence>
<evidence type="ECO:0000259" key="4">
    <source>
        <dbReference type="PROSITE" id="PS51203"/>
    </source>
</evidence>
<name>A0A157SKT5_9BORD</name>
<feature type="domain" description="CS" evidence="4">
    <location>
        <begin position="33"/>
        <end position="138"/>
    </location>
</feature>
<evidence type="ECO:0000256" key="1">
    <source>
        <dbReference type="PROSITE-ProRule" id="PRU00285"/>
    </source>
</evidence>
<keyword evidence="6" id="KW-1185">Reference proteome</keyword>
<dbReference type="CDD" id="cd06464">
    <property type="entry name" value="ACD_sHsps-like"/>
    <property type="match status" value="1"/>
</dbReference>
<sequence>MTRLTRYNPFSADPLADAFEGFLRPIRGFVDDGARMDLDLSETESEYIIQAEIPGVEKSDINVDIDGNTLRISARKSSENKVEKDGTLLRSERYWGELQRALILSAPVDEEKASASYENGVLRLTLPKRAGEGKRRLTVA</sequence>
<dbReference type="SUPFAM" id="SSF49764">
    <property type="entry name" value="HSP20-like chaperones"/>
    <property type="match status" value="1"/>
</dbReference>
<feature type="domain" description="SHSP" evidence="3">
    <location>
        <begin position="29"/>
        <end position="140"/>
    </location>
</feature>
<dbReference type="Gene3D" id="2.60.40.790">
    <property type="match status" value="1"/>
</dbReference>
<evidence type="ECO:0000313" key="5">
    <source>
        <dbReference type="EMBL" id="SAI70506.1"/>
    </source>
</evidence>
<dbReference type="STRING" id="288768.SAMEA3906486_03135"/>
<dbReference type="Pfam" id="PF00011">
    <property type="entry name" value="HSP20"/>
    <property type="match status" value="1"/>
</dbReference>
<evidence type="ECO:0000259" key="3">
    <source>
        <dbReference type="PROSITE" id="PS01031"/>
    </source>
</evidence>
<proteinExistence type="inferred from homology"/>
<gene>
    <name evidence="5" type="ORF">SAMEA3906486_03135</name>
</gene>
<dbReference type="InterPro" id="IPR002068">
    <property type="entry name" value="A-crystallin/Hsp20_dom"/>
</dbReference>
<dbReference type="Proteomes" id="UP000076848">
    <property type="component" value="Unassembled WGS sequence"/>
</dbReference>
<dbReference type="EMBL" id="FKIF01000006">
    <property type="protein sequence ID" value="SAI70506.1"/>
    <property type="molecule type" value="Genomic_DNA"/>
</dbReference>
<accession>A0A157SKT5</accession>
<dbReference type="InterPro" id="IPR031107">
    <property type="entry name" value="Small_HSP"/>
</dbReference>
<dbReference type="AlphaFoldDB" id="A0A157SKT5"/>
<comment type="similarity">
    <text evidence="1 2">Belongs to the small heat shock protein (HSP20) family.</text>
</comment>
<protein>
    <submittedName>
        <fullName evidence="5">T786P28D</fullName>
    </submittedName>
</protein>
<dbReference type="InterPro" id="IPR007052">
    <property type="entry name" value="CS_dom"/>
</dbReference>
<evidence type="ECO:0000256" key="2">
    <source>
        <dbReference type="RuleBase" id="RU003616"/>
    </source>
</evidence>
<reference evidence="5 6" key="1">
    <citation type="submission" date="2016-04" db="EMBL/GenBank/DDBJ databases">
        <authorList>
            <consortium name="Pathogen Informatics"/>
        </authorList>
    </citation>
    <scope>NUCLEOTIDE SEQUENCE [LARGE SCALE GENOMIC DNA]</scope>
    <source>
        <strain evidence="5 6">H050680373</strain>
    </source>
</reference>
<dbReference type="InterPro" id="IPR008978">
    <property type="entry name" value="HSP20-like_chaperone"/>
</dbReference>
<dbReference type="OrthoDB" id="9808910at2"/>
<dbReference type="PROSITE" id="PS01031">
    <property type="entry name" value="SHSP"/>
    <property type="match status" value="1"/>
</dbReference>
<organism evidence="5 6">
    <name type="scientific">Bordetella ansorpii</name>
    <dbReference type="NCBI Taxonomy" id="288768"/>
    <lineage>
        <taxon>Bacteria</taxon>
        <taxon>Pseudomonadati</taxon>
        <taxon>Pseudomonadota</taxon>
        <taxon>Betaproteobacteria</taxon>
        <taxon>Burkholderiales</taxon>
        <taxon>Alcaligenaceae</taxon>
        <taxon>Bordetella</taxon>
    </lineage>
</organism>